<dbReference type="GO" id="GO:0006508">
    <property type="term" value="P:proteolysis"/>
    <property type="evidence" value="ECO:0007669"/>
    <property type="project" value="UniProtKB-KW"/>
</dbReference>
<feature type="transmembrane region" description="Helical" evidence="1">
    <location>
        <begin position="21"/>
        <end position="42"/>
    </location>
</feature>
<feature type="domain" description="CAAX prenyl protease 2/Lysostaphin resistance protein A-like" evidence="2">
    <location>
        <begin position="103"/>
        <end position="183"/>
    </location>
</feature>
<dbReference type="InterPro" id="IPR003675">
    <property type="entry name" value="Rce1/LyrA-like_dom"/>
</dbReference>
<feature type="transmembrane region" description="Helical" evidence="1">
    <location>
        <begin position="170"/>
        <end position="188"/>
    </location>
</feature>
<proteinExistence type="predicted"/>
<keyword evidence="3" id="KW-0645">Protease</keyword>
<keyword evidence="1" id="KW-1133">Transmembrane helix</keyword>
<feature type="transmembrane region" description="Helical" evidence="1">
    <location>
        <begin position="146"/>
        <end position="164"/>
    </location>
</feature>
<evidence type="ECO:0000313" key="3">
    <source>
        <dbReference type="EMBL" id="MDQ0213727.1"/>
    </source>
</evidence>
<evidence type="ECO:0000313" key="4">
    <source>
        <dbReference type="Proteomes" id="UP001237207"/>
    </source>
</evidence>
<keyword evidence="1" id="KW-0472">Membrane</keyword>
<dbReference type="GO" id="GO:0004175">
    <property type="term" value="F:endopeptidase activity"/>
    <property type="evidence" value="ECO:0007669"/>
    <property type="project" value="UniProtKB-ARBA"/>
</dbReference>
<dbReference type="Pfam" id="PF02517">
    <property type="entry name" value="Rce1-like"/>
    <property type="match status" value="1"/>
</dbReference>
<evidence type="ECO:0000259" key="2">
    <source>
        <dbReference type="Pfam" id="PF02517"/>
    </source>
</evidence>
<dbReference type="AlphaFoldDB" id="A0AAJ1SYS9"/>
<keyword evidence="4" id="KW-1185">Reference proteome</keyword>
<feature type="transmembrane region" description="Helical" evidence="1">
    <location>
        <begin position="62"/>
        <end position="82"/>
    </location>
</feature>
<evidence type="ECO:0000256" key="1">
    <source>
        <dbReference type="SAM" id="Phobius"/>
    </source>
</evidence>
<organism evidence="3 4">
    <name type="scientific">Oikeobacillus pervagus</name>
    <dbReference type="NCBI Taxonomy" id="1325931"/>
    <lineage>
        <taxon>Bacteria</taxon>
        <taxon>Bacillati</taxon>
        <taxon>Bacillota</taxon>
        <taxon>Bacilli</taxon>
        <taxon>Bacillales</taxon>
        <taxon>Bacillaceae</taxon>
        <taxon>Oikeobacillus</taxon>
    </lineage>
</organism>
<reference evidence="3" key="1">
    <citation type="submission" date="2023-07" db="EMBL/GenBank/DDBJ databases">
        <title>Genomic Encyclopedia of Type Strains, Phase IV (KMG-IV): sequencing the most valuable type-strain genomes for metagenomic binning, comparative biology and taxonomic classification.</title>
        <authorList>
            <person name="Goeker M."/>
        </authorList>
    </citation>
    <scope>NUCLEOTIDE SEQUENCE</scope>
    <source>
        <strain evidence="3">DSM 23947</strain>
    </source>
</reference>
<feature type="transmembrane region" description="Helical" evidence="1">
    <location>
        <begin position="94"/>
        <end position="113"/>
    </location>
</feature>
<feature type="transmembrane region" description="Helical" evidence="1">
    <location>
        <begin position="119"/>
        <end position="139"/>
    </location>
</feature>
<sequence length="197" mass="22948">MNRKNKQAKLIAQMTNKEVLWSLYSTQILLLTLSFIIGFLLFDDVSSFMELFKWKDPSVFLYGIPAGLLVVLVDLASMKWLPQHYYDDGGINERIFSTQTYGHIAFISIIIAFSEEILFRGIIQTHTGLVWASLIFAIVHIRYLSNWFLTLNVIFVSFWIGFIYESTNNLFVTMMMHFTIDFVLGVMIRRKALKDHK</sequence>
<comment type="caution">
    <text evidence="3">The sequence shown here is derived from an EMBL/GenBank/DDBJ whole genome shotgun (WGS) entry which is preliminary data.</text>
</comment>
<name>A0AAJ1SYS9_9BACI</name>
<accession>A0AAJ1SYS9</accession>
<gene>
    <name evidence="3" type="ORF">J2S13_000121</name>
</gene>
<dbReference type="Proteomes" id="UP001237207">
    <property type="component" value="Unassembled WGS sequence"/>
</dbReference>
<keyword evidence="1" id="KW-0812">Transmembrane</keyword>
<dbReference type="GO" id="GO:0080120">
    <property type="term" value="P:CAAX-box protein maturation"/>
    <property type="evidence" value="ECO:0007669"/>
    <property type="project" value="UniProtKB-ARBA"/>
</dbReference>
<dbReference type="RefSeq" id="WP_307255714.1">
    <property type="nucleotide sequence ID" value="NZ_JAUSUC010000001.1"/>
</dbReference>
<dbReference type="EMBL" id="JAUSUC010000001">
    <property type="protein sequence ID" value="MDQ0213727.1"/>
    <property type="molecule type" value="Genomic_DNA"/>
</dbReference>
<protein>
    <submittedName>
        <fullName evidence="3">Membrane protease YdiL (CAAX protease family)</fullName>
    </submittedName>
</protein>
<keyword evidence="3" id="KW-0378">Hydrolase</keyword>